<evidence type="ECO:0000313" key="1">
    <source>
        <dbReference type="EMBL" id="KAK8148899.1"/>
    </source>
</evidence>
<name>A0AAW0S2W2_9HYPO</name>
<comment type="caution">
    <text evidence="1">The sequence shown here is derived from an EMBL/GenBank/DDBJ whole genome shotgun (WGS) entry which is preliminary data.</text>
</comment>
<protein>
    <submittedName>
        <fullName evidence="1">Uncharacterized protein</fullName>
    </submittedName>
</protein>
<sequence length="102" mass="10579">MKISIIVIPVLAGDALSNDAEAVVLLSSLLLKKLDADSVVKLQTDALNTNENAASKDASSLANDALSLDADAALLAESVVKLQNDALLHISSLLALSLAELW</sequence>
<reference evidence="1 2" key="1">
    <citation type="submission" date="2020-02" db="EMBL/GenBank/DDBJ databases">
        <title>Comparative genomics of the hypocrealean fungal genus Beauvera.</title>
        <authorList>
            <person name="Showalter D.N."/>
            <person name="Bushley K.E."/>
            <person name="Rehner S.A."/>
        </authorList>
    </citation>
    <scope>NUCLEOTIDE SEQUENCE [LARGE SCALE GENOMIC DNA]</scope>
    <source>
        <strain evidence="1 2">ARSEF4384</strain>
    </source>
</reference>
<keyword evidence="2" id="KW-1185">Reference proteome</keyword>
<dbReference type="EMBL" id="JAAHCF010000068">
    <property type="protein sequence ID" value="KAK8148899.1"/>
    <property type="molecule type" value="Genomic_DNA"/>
</dbReference>
<proteinExistence type="predicted"/>
<gene>
    <name evidence="1" type="ORF">G3M48_008789</name>
</gene>
<dbReference type="Proteomes" id="UP001397290">
    <property type="component" value="Unassembled WGS sequence"/>
</dbReference>
<dbReference type="AlphaFoldDB" id="A0AAW0S2W2"/>
<evidence type="ECO:0000313" key="2">
    <source>
        <dbReference type="Proteomes" id="UP001397290"/>
    </source>
</evidence>
<accession>A0AAW0S2W2</accession>
<organism evidence="1 2">
    <name type="scientific">Beauveria asiatica</name>
    <dbReference type="NCBI Taxonomy" id="1069075"/>
    <lineage>
        <taxon>Eukaryota</taxon>
        <taxon>Fungi</taxon>
        <taxon>Dikarya</taxon>
        <taxon>Ascomycota</taxon>
        <taxon>Pezizomycotina</taxon>
        <taxon>Sordariomycetes</taxon>
        <taxon>Hypocreomycetidae</taxon>
        <taxon>Hypocreales</taxon>
        <taxon>Cordycipitaceae</taxon>
        <taxon>Beauveria</taxon>
    </lineage>
</organism>